<feature type="domain" description="C2 NT-type" evidence="2">
    <location>
        <begin position="7"/>
        <end position="142"/>
    </location>
</feature>
<accession>A0A9W8E978</accession>
<sequence>MHALYHWFISKNRLVHFDVTITLHNLVNVPLVSGTFFAKWRIKNGTTSSGYTRRAPISDHRVDLGYQIHKKLDLVIGKDGVLSNCELYLQVKQETNQDSPRTLGVLALNLAEYAQEGEVTRRYLLQESKSNSTFKITVHMKQTGGDTKYTTPALKKNALLQFDDITKQPNGLKLQPRKRSMYDGPASAQRRPYSFSKSVSSPFLFNDSLNSQGLPANLVLACFAES</sequence>
<evidence type="ECO:0000259" key="2">
    <source>
        <dbReference type="PROSITE" id="PS51840"/>
    </source>
</evidence>
<dbReference type="EMBL" id="JANBPY010000099">
    <property type="protein sequence ID" value="KAJ1969067.1"/>
    <property type="molecule type" value="Genomic_DNA"/>
</dbReference>
<protein>
    <recommendedName>
        <fullName evidence="2">C2 NT-type domain-containing protein</fullName>
    </recommendedName>
</protein>
<evidence type="ECO:0000313" key="4">
    <source>
        <dbReference type="Proteomes" id="UP001150925"/>
    </source>
</evidence>
<dbReference type="PANTHER" id="PTHR21456">
    <property type="entry name" value="FAMILY WITH SEQUENCE SIMILARITY 102"/>
    <property type="match status" value="1"/>
</dbReference>
<proteinExistence type="predicted"/>
<organism evidence="3 4">
    <name type="scientific">Dispira parvispora</name>
    <dbReference type="NCBI Taxonomy" id="1520584"/>
    <lineage>
        <taxon>Eukaryota</taxon>
        <taxon>Fungi</taxon>
        <taxon>Fungi incertae sedis</taxon>
        <taxon>Zoopagomycota</taxon>
        <taxon>Kickxellomycotina</taxon>
        <taxon>Dimargaritomycetes</taxon>
        <taxon>Dimargaritales</taxon>
        <taxon>Dimargaritaceae</taxon>
        <taxon>Dispira</taxon>
    </lineage>
</organism>
<dbReference type="OrthoDB" id="3365224at2759"/>
<name>A0A9W8E978_9FUNG</name>
<evidence type="ECO:0000256" key="1">
    <source>
        <dbReference type="SAM" id="MobiDB-lite"/>
    </source>
</evidence>
<dbReference type="PROSITE" id="PS51840">
    <property type="entry name" value="C2_NT"/>
    <property type="match status" value="1"/>
</dbReference>
<keyword evidence="4" id="KW-1185">Reference proteome</keyword>
<gene>
    <name evidence="3" type="ORF">IWQ62_000865</name>
</gene>
<dbReference type="InterPro" id="IPR019448">
    <property type="entry name" value="NT-C2"/>
</dbReference>
<dbReference type="PANTHER" id="PTHR21456:SF1">
    <property type="entry name" value="C2 NT-TYPE DOMAIN-CONTAINING PROTEIN"/>
    <property type="match status" value="1"/>
</dbReference>
<dbReference type="InterPro" id="IPR039931">
    <property type="entry name" value="EEIG1/2-like"/>
</dbReference>
<dbReference type="Proteomes" id="UP001150925">
    <property type="component" value="Unassembled WGS sequence"/>
</dbReference>
<dbReference type="Pfam" id="PF10358">
    <property type="entry name" value="NT-C2"/>
    <property type="match status" value="1"/>
</dbReference>
<evidence type="ECO:0000313" key="3">
    <source>
        <dbReference type="EMBL" id="KAJ1969067.1"/>
    </source>
</evidence>
<dbReference type="AlphaFoldDB" id="A0A9W8E978"/>
<reference evidence="3" key="1">
    <citation type="submission" date="2022-07" db="EMBL/GenBank/DDBJ databases">
        <title>Phylogenomic reconstructions and comparative analyses of Kickxellomycotina fungi.</title>
        <authorList>
            <person name="Reynolds N.K."/>
            <person name="Stajich J.E."/>
            <person name="Barry K."/>
            <person name="Grigoriev I.V."/>
            <person name="Crous P."/>
            <person name="Smith M.E."/>
        </authorList>
    </citation>
    <scope>NUCLEOTIDE SEQUENCE</scope>
    <source>
        <strain evidence="3">RSA 1196</strain>
    </source>
</reference>
<comment type="caution">
    <text evidence="3">The sequence shown here is derived from an EMBL/GenBank/DDBJ whole genome shotgun (WGS) entry which is preliminary data.</text>
</comment>
<feature type="region of interest" description="Disordered" evidence="1">
    <location>
        <begin position="169"/>
        <end position="193"/>
    </location>
</feature>